<feature type="domain" description="Proliferating cell nuclear antigen PCNA C-terminal" evidence="6">
    <location>
        <begin position="142"/>
        <end position="268"/>
    </location>
</feature>
<dbReference type="GO" id="GO:0006272">
    <property type="term" value="P:leading strand elongation"/>
    <property type="evidence" value="ECO:0007669"/>
    <property type="project" value="TreeGrafter"/>
</dbReference>
<organism evidence="7 8">
    <name type="scientific">Nosema granulosis</name>
    <dbReference type="NCBI Taxonomy" id="83296"/>
    <lineage>
        <taxon>Eukaryota</taxon>
        <taxon>Fungi</taxon>
        <taxon>Fungi incertae sedis</taxon>
        <taxon>Microsporidia</taxon>
        <taxon>Nosematidae</taxon>
        <taxon>Nosema</taxon>
    </lineage>
</organism>
<evidence type="ECO:0000259" key="5">
    <source>
        <dbReference type="Pfam" id="PF00705"/>
    </source>
</evidence>
<dbReference type="Gene3D" id="3.70.10.10">
    <property type="match status" value="1"/>
</dbReference>
<dbReference type="PANTHER" id="PTHR11352">
    <property type="entry name" value="PROLIFERATING CELL NUCLEAR ANTIGEN"/>
    <property type="match status" value="1"/>
</dbReference>
<evidence type="ECO:0000259" key="6">
    <source>
        <dbReference type="Pfam" id="PF02747"/>
    </source>
</evidence>
<accession>A0A9P6H2X0</accession>
<dbReference type="PANTHER" id="PTHR11352:SF0">
    <property type="entry name" value="PROLIFERATING CELL NUCLEAR ANTIGEN"/>
    <property type="match status" value="1"/>
</dbReference>
<dbReference type="Pfam" id="PF02747">
    <property type="entry name" value="PCNA_C"/>
    <property type="match status" value="1"/>
</dbReference>
<dbReference type="NCBIfam" id="TIGR00590">
    <property type="entry name" value="pcna"/>
    <property type="match status" value="1"/>
</dbReference>
<keyword evidence="2 4" id="KW-0238">DNA-binding</keyword>
<dbReference type="Proteomes" id="UP000740883">
    <property type="component" value="Unassembled WGS sequence"/>
</dbReference>
<name>A0A9P6H2X0_9MICR</name>
<dbReference type="EMBL" id="SBJO01000019">
    <property type="protein sequence ID" value="KAF9764502.1"/>
    <property type="molecule type" value="Genomic_DNA"/>
</dbReference>
<comment type="caution">
    <text evidence="7">The sequence shown here is derived from an EMBL/GenBank/DDBJ whole genome shotgun (WGS) entry which is preliminary data.</text>
</comment>
<dbReference type="InterPro" id="IPR022648">
    <property type="entry name" value="Pr_cel_nuc_antig_N"/>
</dbReference>
<dbReference type="GO" id="GO:0030337">
    <property type="term" value="F:DNA polymerase processivity factor activity"/>
    <property type="evidence" value="ECO:0007669"/>
    <property type="project" value="InterPro"/>
</dbReference>
<gene>
    <name evidence="7" type="primary">PCNA</name>
    <name evidence="7" type="ORF">NGRA_0501</name>
</gene>
<evidence type="ECO:0000256" key="4">
    <source>
        <dbReference type="RuleBase" id="RU003671"/>
    </source>
</evidence>
<dbReference type="PRINTS" id="PR00339">
    <property type="entry name" value="PCNACYCLIN"/>
</dbReference>
<evidence type="ECO:0000256" key="2">
    <source>
        <dbReference type="ARBA" id="ARBA00023125"/>
    </source>
</evidence>
<evidence type="ECO:0000256" key="1">
    <source>
        <dbReference type="ARBA" id="ARBA00010462"/>
    </source>
</evidence>
<keyword evidence="3" id="KW-0539">Nucleus</keyword>
<comment type="function">
    <text evidence="3">This protein is an auxiliary protein of DNA polymerase delta and is involved in the control of eukaryotic DNA replication by increasing the polymerase's processivity during elongation of the leading strand.</text>
</comment>
<dbReference type="Pfam" id="PF00705">
    <property type="entry name" value="PCNA_N"/>
    <property type="match status" value="1"/>
</dbReference>
<dbReference type="GO" id="GO:0003677">
    <property type="term" value="F:DNA binding"/>
    <property type="evidence" value="ECO:0007669"/>
    <property type="project" value="UniProtKB-KW"/>
</dbReference>
<keyword evidence="8" id="KW-1185">Reference proteome</keyword>
<reference evidence="7 8" key="1">
    <citation type="journal article" date="2020" name="Genome Biol. Evol.">
        <title>Comparative genomics of strictly vertically transmitted, feminizing microsporidia endosymbionts of amphipod crustaceans.</title>
        <authorList>
            <person name="Cormier A."/>
            <person name="Chebbi M.A."/>
            <person name="Giraud I."/>
            <person name="Wattier R."/>
            <person name="Teixeira M."/>
            <person name="Gilbert C."/>
            <person name="Rigaud T."/>
            <person name="Cordaux R."/>
        </authorList>
    </citation>
    <scope>NUCLEOTIDE SEQUENCE [LARGE SCALE GENOMIC DNA]</scope>
    <source>
        <strain evidence="7 8">Ou3-Ou53</strain>
    </source>
</reference>
<dbReference type="InterPro" id="IPR046938">
    <property type="entry name" value="DNA_clamp_sf"/>
</dbReference>
<proteinExistence type="inferred from homology"/>
<dbReference type="CDD" id="cd00577">
    <property type="entry name" value="PCNA"/>
    <property type="match status" value="1"/>
</dbReference>
<dbReference type="OrthoDB" id="534348at2759"/>
<keyword evidence="4" id="KW-0235">DNA replication</keyword>
<dbReference type="SUPFAM" id="SSF55979">
    <property type="entry name" value="DNA clamp"/>
    <property type="match status" value="2"/>
</dbReference>
<evidence type="ECO:0000313" key="8">
    <source>
        <dbReference type="Proteomes" id="UP000740883"/>
    </source>
</evidence>
<feature type="domain" description="Proliferating cell nuclear antigen PCNA N-terminal" evidence="5">
    <location>
        <begin position="24"/>
        <end position="132"/>
    </location>
</feature>
<evidence type="ECO:0000256" key="3">
    <source>
        <dbReference type="RuleBase" id="RU000641"/>
    </source>
</evidence>
<sequence>MFELEISYQNKEEKDINFPGGKIGILKKILESISEIVDHVEIKTREHGIEMQVMDSMHAVLIDVLLDKALFDKYRCDRDITLGIKIKSFLTILRDISFTPDSVLHMSCEDSPTKMSLLYKQPGYKLNWDLSLYSYDTEVFSIPQMEYTTEVKMTTQQFQVLPKLVGIFGEFISIDTSKDMIIFKQVGDTTSASMTLKNKTEEDEEPNGVEINVSIPIKREIAMKYISTISKVVPLCSSVKIFMGEESPIFFDLSIHELGHMRYYIAPKVEN</sequence>
<comment type="similarity">
    <text evidence="1 4">Belongs to the PCNA family.</text>
</comment>
<dbReference type="AlphaFoldDB" id="A0A9P6H2X0"/>
<dbReference type="GO" id="GO:0006275">
    <property type="term" value="P:regulation of DNA replication"/>
    <property type="evidence" value="ECO:0007669"/>
    <property type="project" value="InterPro"/>
</dbReference>
<dbReference type="InterPro" id="IPR022649">
    <property type="entry name" value="Pr_cel_nuc_antig_C"/>
</dbReference>
<dbReference type="InterPro" id="IPR000730">
    <property type="entry name" value="Pr_cel_nuc_antig"/>
</dbReference>
<evidence type="ECO:0000313" key="7">
    <source>
        <dbReference type="EMBL" id="KAF9764502.1"/>
    </source>
</evidence>
<protein>
    <recommendedName>
        <fullName evidence="3">DNA sliding clamp PCNA</fullName>
    </recommendedName>
</protein>
<comment type="subcellular location">
    <subcellularLocation>
        <location evidence="3">Nucleus</location>
    </subcellularLocation>
</comment>
<dbReference type="GO" id="GO:0005634">
    <property type="term" value="C:nucleus"/>
    <property type="evidence" value="ECO:0007669"/>
    <property type="project" value="UniProtKB-SubCell"/>
</dbReference>